<feature type="chain" id="PRO_5012874325" description="Lipoprotein" evidence="1">
    <location>
        <begin position="23"/>
        <end position="246"/>
    </location>
</feature>
<sequence>MRMQLRMAAAALSLGLLGSGCASISQVQTADTLGAGKFQFALEPGLAHLAVAESETGTEASANLPQFDIALRYGVTDRLDLGARLGTSLVELQGKYLFTNPENPTLAVSLAPSLSGFVGGAGPVDVGYVRLALPLLVGFKTSGGSEFVLGPRLEGTRFLAGADGSSASLNYLSGGASVGYALRVSEGFRLMPEVAYSRPFAGAVTAGDQAAGGTVNAGGTWQFKLGFLFGQGRPTLSARSSGETYE</sequence>
<name>A0A250IN98_9BACT</name>
<evidence type="ECO:0000313" key="3">
    <source>
        <dbReference type="Proteomes" id="UP000217289"/>
    </source>
</evidence>
<feature type="signal peptide" evidence="1">
    <location>
        <begin position="1"/>
        <end position="22"/>
    </location>
</feature>
<evidence type="ECO:0000313" key="2">
    <source>
        <dbReference type="EMBL" id="ATB33219.1"/>
    </source>
</evidence>
<keyword evidence="3" id="KW-1185">Reference proteome</keyword>
<evidence type="ECO:0008006" key="4">
    <source>
        <dbReference type="Google" id="ProtNLM"/>
    </source>
</evidence>
<protein>
    <recommendedName>
        <fullName evidence="4">Lipoprotein</fullName>
    </recommendedName>
</protein>
<dbReference type="PROSITE" id="PS51257">
    <property type="entry name" value="PROKAR_LIPOPROTEIN"/>
    <property type="match status" value="1"/>
</dbReference>
<dbReference type="KEGG" id="mbd:MEBOL_006708"/>
<gene>
    <name evidence="2" type="ORF">MEBOL_006708</name>
</gene>
<accession>A0A250IN98</accession>
<dbReference type="OrthoDB" id="5381432at2"/>
<evidence type="ECO:0000256" key="1">
    <source>
        <dbReference type="SAM" id="SignalP"/>
    </source>
</evidence>
<dbReference type="EMBL" id="CP022163">
    <property type="protein sequence ID" value="ATB33219.1"/>
    <property type="molecule type" value="Genomic_DNA"/>
</dbReference>
<dbReference type="Proteomes" id="UP000217289">
    <property type="component" value="Chromosome"/>
</dbReference>
<proteinExistence type="predicted"/>
<reference evidence="2 3" key="1">
    <citation type="submission" date="2017-06" db="EMBL/GenBank/DDBJ databases">
        <authorList>
            <person name="Kim H.J."/>
            <person name="Triplett B.A."/>
        </authorList>
    </citation>
    <scope>NUCLEOTIDE SEQUENCE [LARGE SCALE GENOMIC DNA]</scope>
    <source>
        <strain evidence="2 3">DSM 14713</strain>
    </source>
</reference>
<keyword evidence="1" id="KW-0732">Signal</keyword>
<dbReference type="AlphaFoldDB" id="A0A250IN98"/>
<organism evidence="2 3">
    <name type="scientific">Melittangium boletus DSM 14713</name>
    <dbReference type="NCBI Taxonomy" id="1294270"/>
    <lineage>
        <taxon>Bacteria</taxon>
        <taxon>Pseudomonadati</taxon>
        <taxon>Myxococcota</taxon>
        <taxon>Myxococcia</taxon>
        <taxon>Myxococcales</taxon>
        <taxon>Cystobacterineae</taxon>
        <taxon>Archangiaceae</taxon>
        <taxon>Melittangium</taxon>
    </lineage>
</organism>